<dbReference type="Gene3D" id="3.90.550.10">
    <property type="entry name" value="Spore Coat Polysaccharide Biosynthesis Protein SpsA, Chain A"/>
    <property type="match status" value="1"/>
</dbReference>
<reference evidence="3 6" key="2">
    <citation type="submission" date="2019-09" db="EMBL/GenBank/DDBJ databases">
        <title>Commensal-derived Metabolites Govern Vibrio cholerae Pathogenesis in Host.</title>
        <authorList>
            <person name="Yoon S.S."/>
            <person name="Yoon M.Y."/>
        </authorList>
    </citation>
    <scope>NUCLEOTIDE SEQUENCE [LARGE SCALE GENOMIC DNA]</scope>
    <source>
        <strain evidence="3 6">VIC01</strain>
    </source>
</reference>
<organism evidence="4 5">
    <name type="scientific">Phocaeicola vulgatus</name>
    <name type="common">Bacteroides vulgatus</name>
    <dbReference type="NCBI Taxonomy" id="821"/>
    <lineage>
        <taxon>Bacteria</taxon>
        <taxon>Pseudomonadati</taxon>
        <taxon>Bacteroidota</taxon>
        <taxon>Bacteroidia</taxon>
        <taxon>Bacteroidales</taxon>
        <taxon>Bacteroidaceae</taxon>
        <taxon>Phocaeicola</taxon>
    </lineage>
</organism>
<dbReference type="PANTHER" id="PTHR43179">
    <property type="entry name" value="RHAMNOSYLTRANSFERASE WBBL"/>
    <property type="match status" value="1"/>
</dbReference>
<dbReference type="SUPFAM" id="SSF53448">
    <property type="entry name" value="Nucleotide-diphospho-sugar transferases"/>
    <property type="match status" value="1"/>
</dbReference>
<evidence type="ECO:0000259" key="1">
    <source>
        <dbReference type="Pfam" id="PF00535"/>
    </source>
</evidence>
<reference evidence="2 7" key="3">
    <citation type="submission" date="2019-10" db="EMBL/GenBank/DDBJ databases">
        <title>Genome Sequence and Assembly of iSURF_14.</title>
        <authorList>
            <person name="Wucher B.R."/>
            <person name="Ruoff K.L."/>
            <person name="Price C.E."/>
            <person name="Valls R.R."/>
            <person name="O'Toole G.A."/>
        </authorList>
    </citation>
    <scope>NUCLEOTIDE SEQUENCE [LARGE SCALE GENOMIC DNA]</scope>
    <source>
        <strain evidence="2 7">ANK132K_3B</strain>
    </source>
</reference>
<protein>
    <submittedName>
        <fullName evidence="4">Glycosyltransferase family 2 protein</fullName>
    </submittedName>
    <submittedName>
        <fullName evidence="3">N-acetylglucosaminyl-diphospho-decaprenol L-rhamnosyltransferase</fullName>
        <ecNumber evidence="3">2.4.1.289</ecNumber>
    </submittedName>
</protein>
<dbReference type="Proteomes" id="UP000462885">
    <property type="component" value="Unassembled WGS sequence"/>
</dbReference>
<name>A0A3E4T6A4_PHOVU</name>
<keyword evidence="3" id="KW-0328">Glycosyltransferase</keyword>
<dbReference type="PANTHER" id="PTHR43179:SF7">
    <property type="entry name" value="RHAMNOSYLTRANSFERASE WBBL"/>
    <property type="match status" value="1"/>
</dbReference>
<evidence type="ECO:0000313" key="6">
    <source>
        <dbReference type="Proteomes" id="UP000326091"/>
    </source>
</evidence>
<dbReference type="Proteomes" id="UP000326091">
    <property type="component" value="Chromosome"/>
</dbReference>
<evidence type="ECO:0000313" key="3">
    <source>
        <dbReference type="EMBL" id="QEW35958.1"/>
    </source>
</evidence>
<dbReference type="InterPro" id="IPR029044">
    <property type="entry name" value="Nucleotide-diphossugar_trans"/>
</dbReference>
<dbReference type="EMBL" id="WCIF01000007">
    <property type="protein sequence ID" value="KAB5439143.1"/>
    <property type="molecule type" value="Genomic_DNA"/>
</dbReference>
<dbReference type="AlphaFoldDB" id="A0A3E4T6A4"/>
<dbReference type="RefSeq" id="WP_117543052.1">
    <property type="nucleotide sequence ID" value="NZ_CP043529.1"/>
</dbReference>
<proteinExistence type="predicted"/>
<keyword evidence="4" id="KW-0808">Transferase</keyword>
<evidence type="ECO:0000313" key="5">
    <source>
        <dbReference type="Proteomes" id="UP000261278"/>
    </source>
</evidence>
<dbReference type="GO" id="GO:0102096">
    <property type="term" value="F:decaprenyl-N-acetyl-alpha-D-glucosaminyl-pyrophosphate:dTDP-alpha-L-rhamnose rhamnosyltransferase activity"/>
    <property type="evidence" value="ECO:0007669"/>
    <property type="project" value="UniProtKB-EC"/>
</dbReference>
<dbReference type="CDD" id="cd04186">
    <property type="entry name" value="GT_2_like_c"/>
    <property type="match status" value="1"/>
</dbReference>
<dbReference type="Pfam" id="PF00535">
    <property type="entry name" value="Glycos_transf_2"/>
    <property type="match status" value="1"/>
</dbReference>
<accession>A0A3E4T6A4</accession>
<dbReference type="Proteomes" id="UP000261278">
    <property type="component" value="Unassembled WGS sequence"/>
</dbReference>
<evidence type="ECO:0000313" key="7">
    <source>
        <dbReference type="Proteomes" id="UP000462885"/>
    </source>
</evidence>
<evidence type="ECO:0000313" key="2">
    <source>
        <dbReference type="EMBL" id="KAB5439143.1"/>
    </source>
</evidence>
<feature type="domain" description="Glycosyltransferase 2-like" evidence="1">
    <location>
        <begin position="4"/>
        <end position="187"/>
    </location>
</feature>
<dbReference type="InterPro" id="IPR001173">
    <property type="entry name" value="Glyco_trans_2-like"/>
</dbReference>
<evidence type="ECO:0000313" key="4">
    <source>
        <dbReference type="EMBL" id="RGL86606.1"/>
    </source>
</evidence>
<dbReference type="EMBL" id="QSSN01000008">
    <property type="protein sequence ID" value="RGL86606.1"/>
    <property type="molecule type" value="Genomic_DNA"/>
</dbReference>
<reference evidence="4 5" key="1">
    <citation type="submission" date="2018-08" db="EMBL/GenBank/DDBJ databases">
        <title>A genome reference for cultivated species of the human gut microbiota.</title>
        <authorList>
            <person name="Zou Y."/>
            <person name="Xue W."/>
            <person name="Luo G."/>
        </authorList>
    </citation>
    <scope>NUCLEOTIDE SEQUENCE [LARGE SCALE GENOMIC DNA]</scope>
    <source>
        <strain evidence="4 5">TF05-18</strain>
    </source>
</reference>
<dbReference type="EMBL" id="CP043529">
    <property type="protein sequence ID" value="QEW35958.1"/>
    <property type="molecule type" value="Genomic_DNA"/>
</dbReference>
<sequence>MDVSIIIVNYNTKQVTQSCINSIVEHSHGFSYEIILVDNHSTDGSYALFSNDARIKYVYNEKNVGFGQANNIGYQYSTGDFIFLLNSDTLLLNNAIKLFYDKMRILPLEIGCIGTMLVDGKGDESLSYGKFPTVCSSFYHLSLCEIFKLDSHFYRYFNYKGKPIDWMEVEYVTGADIFIRRSIIEKYGLFDPAYFLYYEETDMQRRYFSYGIKNAIINGPQIVHLEAGSTKNKVVTLDRICIPYVSCFLFLKKWTSLWKYILFRIAFALTRFPHLFFNVKFPLKDRIKLLKKVLI</sequence>
<dbReference type="EC" id="2.4.1.289" evidence="3"/>
<gene>
    <name evidence="3" type="primary">wbbL_3</name>
    <name evidence="4" type="ORF">DXC44_08580</name>
    <name evidence="2" type="ORF">F9Z94_07870</name>
    <name evidence="3" type="ORF">VIC01_01462</name>
</gene>